<name>A0A0A0LSQ5_CUCSA</name>
<dbReference type="Proteomes" id="UP000029981">
    <property type="component" value="Chromosome 1"/>
</dbReference>
<accession>A0A0A0LSQ5</accession>
<feature type="region of interest" description="Disordered" evidence="1">
    <location>
        <begin position="32"/>
        <end position="56"/>
    </location>
</feature>
<dbReference type="AlphaFoldDB" id="A0A0A0LSQ5"/>
<proteinExistence type="predicted"/>
<dbReference type="OMA" id="VAASAHW"/>
<sequence>MTEISFNSIILAVATIPQPLKQFKGDIGSNEPGRVSAASGPIDPSQGPVGVGLRESDSNKGGEVVLVHVARRFAKFLEDGEILLVGDDLGGDGSVHFEPLGTLAPLMELDYWPHFWVVAASAHWAWKVIGLNECGF</sequence>
<organism evidence="2 3">
    <name type="scientific">Cucumis sativus</name>
    <name type="common">Cucumber</name>
    <dbReference type="NCBI Taxonomy" id="3659"/>
    <lineage>
        <taxon>Eukaryota</taxon>
        <taxon>Viridiplantae</taxon>
        <taxon>Streptophyta</taxon>
        <taxon>Embryophyta</taxon>
        <taxon>Tracheophyta</taxon>
        <taxon>Spermatophyta</taxon>
        <taxon>Magnoliopsida</taxon>
        <taxon>eudicotyledons</taxon>
        <taxon>Gunneridae</taxon>
        <taxon>Pentapetalae</taxon>
        <taxon>rosids</taxon>
        <taxon>fabids</taxon>
        <taxon>Cucurbitales</taxon>
        <taxon>Cucurbitaceae</taxon>
        <taxon>Benincaseae</taxon>
        <taxon>Cucumis</taxon>
    </lineage>
</organism>
<reference evidence="2 3" key="3">
    <citation type="journal article" date="2010" name="BMC Genomics">
        <title>Transcriptome sequencing and comparative analysis of cucumber flowers with different sex types.</title>
        <authorList>
            <person name="Guo S."/>
            <person name="Zheng Y."/>
            <person name="Joung J.G."/>
            <person name="Liu S."/>
            <person name="Zhang Z."/>
            <person name="Crasta O.R."/>
            <person name="Sobral B.W."/>
            <person name="Xu Y."/>
            <person name="Huang S."/>
            <person name="Fei Z."/>
        </authorList>
    </citation>
    <scope>NUCLEOTIDE SEQUENCE [LARGE SCALE GENOMIC DNA]</scope>
    <source>
        <strain evidence="3">cv. 9930</strain>
    </source>
</reference>
<reference evidence="2 3" key="2">
    <citation type="journal article" date="2009" name="PLoS ONE">
        <title>An integrated genetic and cytogenetic map of the cucumber genome.</title>
        <authorList>
            <person name="Ren Y."/>
            <person name="Zhang Z."/>
            <person name="Liu J."/>
            <person name="Staub J.E."/>
            <person name="Han Y."/>
            <person name="Cheng Z."/>
            <person name="Li X."/>
            <person name="Lu J."/>
            <person name="Miao H."/>
            <person name="Kang H."/>
            <person name="Xie B."/>
            <person name="Gu X."/>
            <person name="Wang X."/>
            <person name="Du Y."/>
            <person name="Jin W."/>
            <person name="Huang S."/>
        </authorList>
    </citation>
    <scope>NUCLEOTIDE SEQUENCE [LARGE SCALE GENOMIC DNA]</scope>
    <source>
        <strain evidence="3">cv. 9930</strain>
    </source>
</reference>
<evidence type="ECO:0000313" key="3">
    <source>
        <dbReference type="Proteomes" id="UP000029981"/>
    </source>
</evidence>
<evidence type="ECO:0000313" key="2">
    <source>
        <dbReference type="EMBL" id="KGN63837.1"/>
    </source>
</evidence>
<dbReference type="Gramene" id="KGN63837">
    <property type="protein sequence ID" value="KGN63837"/>
    <property type="gene ID" value="Csa_1G024225"/>
</dbReference>
<reference evidence="2 3" key="1">
    <citation type="journal article" date="2009" name="Nat. Genet.">
        <title>The genome of the cucumber, Cucumis sativus L.</title>
        <authorList>
            <person name="Huang S."/>
            <person name="Li R."/>
            <person name="Zhang Z."/>
            <person name="Li L."/>
            <person name="Gu X."/>
            <person name="Fan W."/>
            <person name="Lucas W.J."/>
            <person name="Wang X."/>
            <person name="Xie B."/>
            <person name="Ni P."/>
            <person name="Ren Y."/>
            <person name="Zhu H."/>
            <person name="Li J."/>
            <person name="Lin K."/>
            <person name="Jin W."/>
            <person name="Fei Z."/>
            <person name="Li G."/>
            <person name="Staub J."/>
            <person name="Kilian A."/>
            <person name="van der Vossen E.A."/>
            <person name="Wu Y."/>
            <person name="Guo J."/>
            <person name="He J."/>
            <person name="Jia Z."/>
            <person name="Ren Y."/>
            <person name="Tian G."/>
            <person name="Lu Y."/>
            <person name="Ruan J."/>
            <person name="Qian W."/>
            <person name="Wang M."/>
            <person name="Huang Q."/>
            <person name="Li B."/>
            <person name="Xuan Z."/>
            <person name="Cao J."/>
            <person name="Asan"/>
            <person name="Wu Z."/>
            <person name="Zhang J."/>
            <person name="Cai Q."/>
            <person name="Bai Y."/>
            <person name="Zhao B."/>
            <person name="Han Y."/>
            <person name="Li Y."/>
            <person name="Li X."/>
            <person name="Wang S."/>
            <person name="Shi Q."/>
            <person name="Liu S."/>
            <person name="Cho W.K."/>
            <person name="Kim J.Y."/>
            <person name="Xu Y."/>
            <person name="Heller-Uszynska K."/>
            <person name="Miao H."/>
            <person name="Cheng Z."/>
            <person name="Zhang S."/>
            <person name="Wu J."/>
            <person name="Yang Y."/>
            <person name="Kang H."/>
            <person name="Li M."/>
            <person name="Liang H."/>
            <person name="Ren X."/>
            <person name="Shi Z."/>
            <person name="Wen M."/>
            <person name="Jian M."/>
            <person name="Yang H."/>
            <person name="Zhang G."/>
            <person name="Yang Z."/>
            <person name="Chen R."/>
            <person name="Liu S."/>
            <person name="Li J."/>
            <person name="Ma L."/>
            <person name="Liu H."/>
            <person name="Zhou Y."/>
            <person name="Zhao J."/>
            <person name="Fang X."/>
            <person name="Li G."/>
            <person name="Fang L."/>
            <person name="Li Y."/>
            <person name="Liu D."/>
            <person name="Zheng H."/>
            <person name="Zhang Y."/>
            <person name="Qin N."/>
            <person name="Li Z."/>
            <person name="Yang G."/>
            <person name="Yang S."/>
            <person name="Bolund L."/>
            <person name="Kristiansen K."/>
            <person name="Zheng H."/>
            <person name="Li S."/>
            <person name="Zhang X."/>
            <person name="Yang H."/>
            <person name="Wang J."/>
            <person name="Sun R."/>
            <person name="Zhang B."/>
            <person name="Jiang S."/>
            <person name="Wang J."/>
            <person name="Du Y."/>
            <person name="Li S."/>
        </authorList>
    </citation>
    <scope>NUCLEOTIDE SEQUENCE [LARGE SCALE GENOMIC DNA]</scope>
    <source>
        <strain evidence="3">cv. 9930</strain>
    </source>
</reference>
<keyword evidence="3" id="KW-1185">Reference proteome</keyword>
<dbReference type="EMBL" id="CM002922">
    <property type="protein sequence ID" value="KGN63837.1"/>
    <property type="molecule type" value="Genomic_DNA"/>
</dbReference>
<gene>
    <name evidence="2" type="ORF">Csa_1G024225</name>
</gene>
<protein>
    <submittedName>
        <fullName evidence="2">Uncharacterized protein</fullName>
    </submittedName>
</protein>
<evidence type="ECO:0000256" key="1">
    <source>
        <dbReference type="SAM" id="MobiDB-lite"/>
    </source>
</evidence>
<reference evidence="2 3" key="4">
    <citation type="journal article" date="2011" name="BMC Genomics">
        <title>RNA-Seq improves annotation of protein-coding genes in the cucumber genome.</title>
        <authorList>
            <person name="Li Z."/>
            <person name="Zhang Z."/>
            <person name="Yan P."/>
            <person name="Huang S."/>
            <person name="Fei Z."/>
            <person name="Lin K."/>
        </authorList>
    </citation>
    <scope>NUCLEOTIDE SEQUENCE [LARGE SCALE GENOMIC DNA]</scope>
    <source>
        <strain evidence="3">cv. 9930</strain>
    </source>
</reference>